<sequence length="385" mass="40845">MSTTPLQSRPVAAVRRPVTGHRAATGPILMGAAEHCLRLSAMTLESGHLPGDEEFAPIRDRAAEAARSGTPIEQVLAHCHRGMAAARAFLLDRTPDPGPEVTRRHSLLLFSLSDRLAVVSSGAYVAQCARPEPRGGALTPDLVVDALLSGRDATSLGHRHGIRLAENHLVVALAIRPRADEDPAVRRGGQALGVALTDRLGGPLLASLSGQRKFLLLPGTPTWTDVESALQRAAASAGVEITAAAVQSPTSGIPDAAEQAQELLVLAGLGAASSTTLHGLADLALEYQLTRPGPGRDQLVGLLDALSPELIETLRVHLDEGVHRQRTARRLHLHANSVDYRLRRIAQLTGRDPGQPMGLWTLRAAIVVSDYLTAVRHTGDHRVAC</sequence>
<evidence type="ECO:0000259" key="1">
    <source>
        <dbReference type="Pfam" id="PF13556"/>
    </source>
</evidence>
<evidence type="ECO:0000313" key="3">
    <source>
        <dbReference type="EMBL" id="MDG3013331.1"/>
    </source>
</evidence>
<protein>
    <submittedName>
        <fullName evidence="3">Helix-turn-helix domain-containing protein</fullName>
    </submittedName>
</protein>
<dbReference type="InterPro" id="IPR025751">
    <property type="entry name" value="RsbRD_N_dom"/>
</dbReference>
<dbReference type="InterPro" id="IPR051448">
    <property type="entry name" value="CdaR-like_regulators"/>
</dbReference>
<gene>
    <name evidence="3" type="ORF">NVS88_02030</name>
</gene>
<reference evidence="3" key="1">
    <citation type="submission" date="2022-08" db="EMBL/GenBank/DDBJ databases">
        <title>Genome analysis of Corynebacteriales strain.</title>
        <authorList>
            <person name="Lee S.D."/>
        </authorList>
    </citation>
    <scope>NUCLEOTIDE SEQUENCE</scope>
    <source>
        <strain evidence="3">D3-21</strain>
    </source>
</reference>
<dbReference type="PANTHER" id="PTHR33744:SF7">
    <property type="entry name" value="PUCR FAMILY TRANSCRIPTIONAL REGULATOR"/>
    <property type="match status" value="1"/>
</dbReference>
<dbReference type="Proteomes" id="UP001152755">
    <property type="component" value="Unassembled WGS sequence"/>
</dbReference>
<comment type="caution">
    <text evidence="3">The sequence shown here is derived from an EMBL/GenBank/DDBJ whole genome shotgun (WGS) entry which is preliminary data.</text>
</comment>
<dbReference type="PANTHER" id="PTHR33744">
    <property type="entry name" value="CARBOHYDRATE DIACID REGULATOR"/>
    <property type="match status" value="1"/>
</dbReference>
<keyword evidence="4" id="KW-1185">Reference proteome</keyword>
<dbReference type="Gene3D" id="1.10.10.2840">
    <property type="entry name" value="PucR C-terminal helix-turn-helix domain"/>
    <property type="match status" value="1"/>
</dbReference>
<organism evidence="3 4">
    <name type="scientific">Speluncibacter jeojiensis</name>
    <dbReference type="NCBI Taxonomy" id="2710754"/>
    <lineage>
        <taxon>Bacteria</taxon>
        <taxon>Bacillati</taxon>
        <taxon>Actinomycetota</taxon>
        <taxon>Actinomycetes</taxon>
        <taxon>Mycobacteriales</taxon>
        <taxon>Speluncibacteraceae</taxon>
        <taxon>Speluncibacter</taxon>
    </lineage>
</organism>
<dbReference type="Pfam" id="PF13556">
    <property type="entry name" value="HTH_30"/>
    <property type="match status" value="1"/>
</dbReference>
<evidence type="ECO:0000259" key="2">
    <source>
        <dbReference type="Pfam" id="PF14361"/>
    </source>
</evidence>
<dbReference type="InterPro" id="IPR025736">
    <property type="entry name" value="PucR_C-HTH_dom"/>
</dbReference>
<dbReference type="Pfam" id="PF14361">
    <property type="entry name" value="RsbRD_N"/>
    <property type="match status" value="1"/>
</dbReference>
<dbReference type="EMBL" id="JANRHA010000001">
    <property type="protein sequence ID" value="MDG3013331.1"/>
    <property type="molecule type" value="Genomic_DNA"/>
</dbReference>
<accession>A0A9X4LXB5</accession>
<name>A0A9X4LXB5_9ACTN</name>
<dbReference type="RefSeq" id="WP_277834299.1">
    <property type="nucleotide sequence ID" value="NZ_JAAIVF010000006.1"/>
</dbReference>
<feature type="domain" description="RsbT co-antagonist protein RsbRD N-terminal" evidence="2">
    <location>
        <begin position="11"/>
        <end position="129"/>
    </location>
</feature>
<dbReference type="AlphaFoldDB" id="A0A9X4LXB5"/>
<dbReference type="InterPro" id="IPR042070">
    <property type="entry name" value="PucR_C-HTH_sf"/>
</dbReference>
<feature type="domain" description="PucR C-terminal helix-turn-helix" evidence="1">
    <location>
        <begin position="310"/>
        <end position="366"/>
    </location>
</feature>
<evidence type="ECO:0000313" key="4">
    <source>
        <dbReference type="Proteomes" id="UP001152755"/>
    </source>
</evidence>
<proteinExistence type="predicted"/>